<dbReference type="Pfam" id="PF03473">
    <property type="entry name" value="MOSC"/>
    <property type="match status" value="1"/>
</dbReference>
<feature type="transmembrane region" description="Helical" evidence="1">
    <location>
        <begin position="7"/>
        <end position="30"/>
    </location>
</feature>
<dbReference type="Pfam" id="PF03476">
    <property type="entry name" value="MOSC_N"/>
    <property type="match status" value="1"/>
</dbReference>
<dbReference type="GO" id="GO:0030151">
    <property type="term" value="F:molybdenum ion binding"/>
    <property type="evidence" value="ECO:0007669"/>
    <property type="project" value="InterPro"/>
</dbReference>
<evidence type="ECO:0000313" key="3">
    <source>
        <dbReference type="EMBL" id="NOV47328.1"/>
    </source>
</evidence>
<dbReference type="InterPro" id="IPR005303">
    <property type="entry name" value="MOCOS_middle"/>
</dbReference>
<sequence length="326" mass="36508">MSIETKVSVGVGIGVGLASLAGIGVLWKLWKTDKPPTKWRKVGELSDLMCFPIKSAGAIRLDEMDCSMIGVQEGFLRDRIFMCVSLERSFVTGRTHPKMVLIQPKVQGNIMTLSAPNMPDIKLDIAALKSQPYIKTSVWGQLVDSVDCGDEIAVWLSKYIIGEETGIRLVYYPKDVCERDIREKNKIFETVEEKDCGALHDATSFNLINQSSVDDLNTKHPDHPKAVPQQFRPNFVIKGAPAYEEDTWKWMRIGGATFRNVKPCTRCIFTTVDPKTGLKNKNIWPLQDLKRYRLFPKTGRDPVLGIHLGLRGAGRVKLGDAIYVDA</sequence>
<name>A0A6M2DQK9_XENCH</name>
<reference evidence="3" key="1">
    <citation type="submission" date="2020-03" db="EMBL/GenBank/DDBJ databases">
        <title>Transcriptomic Profiling of the Digestive Tract of the Rat Flea, Xenopsylla cheopis, Following Blood Feeding and Infection with Yersinia pestis.</title>
        <authorList>
            <person name="Bland D.M."/>
            <person name="Martens C.A."/>
            <person name="Virtaneva K."/>
            <person name="Kanakabandi K."/>
            <person name="Long D."/>
            <person name="Rosenke R."/>
            <person name="Saturday G.A."/>
            <person name="Hoyt F.H."/>
            <person name="Bruno D.P."/>
            <person name="Ribeiro J.M.C."/>
            <person name="Hinnebusch J."/>
        </authorList>
    </citation>
    <scope>NUCLEOTIDE SEQUENCE</scope>
</reference>
<evidence type="ECO:0000256" key="1">
    <source>
        <dbReference type="SAM" id="Phobius"/>
    </source>
</evidence>
<dbReference type="GO" id="GO:0003824">
    <property type="term" value="F:catalytic activity"/>
    <property type="evidence" value="ECO:0007669"/>
    <property type="project" value="InterPro"/>
</dbReference>
<dbReference type="SUPFAM" id="SSF141673">
    <property type="entry name" value="MOSC N-terminal domain-like"/>
    <property type="match status" value="1"/>
</dbReference>
<dbReference type="GO" id="GO:0030170">
    <property type="term" value="F:pyridoxal phosphate binding"/>
    <property type="evidence" value="ECO:0007669"/>
    <property type="project" value="InterPro"/>
</dbReference>
<feature type="domain" description="MOSC" evidence="2">
    <location>
        <begin position="154"/>
        <end position="325"/>
    </location>
</feature>
<dbReference type="InterPro" id="IPR005302">
    <property type="entry name" value="MoCF_Sase_C"/>
</dbReference>
<proteinExistence type="predicted"/>
<evidence type="ECO:0000259" key="2">
    <source>
        <dbReference type="PROSITE" id="PS51340"/>
    </source>
</evidence>
<dbReference type="InterPro" id="IPR011037">
    <property type="entry name" value="Pyrv_Knase-like_insert_dom_sf"/>
</dbReference>
<accession>A0A6M2DQK9</accession>
<dbReference type="PROSITE" id="PS51340">
    <property type="entry name" value="MOSC"/>
    <property type="match status" value="1"/>
</dbReference>
<dbReference type="SUPFAM" id="SSF50800">
    <property type="entry name" value="PK beta-barrel domain-like"/>
    <property type="match status" value="1"/>
</dbReference>
<dbReference type="PANTHER" id="PTHR14237">
    <property type="entry name" value="MOLYBDOPTERIN COFACTOR SULFURASE MOSC"/>
    <property type="match status" value="1"/>
</dbReference>
<dbReference type="EMBL" id="GIIL01003602">
    <property type="protein sequence ID" value="NOV47328.1"/>
    <property type="molecule type" value="Transcribed_RNA"/>
</dbReference>
<keyword evidence="1" id="KW-0472">Membrane</keyword>
<dbReference type="PANTHER" id="PTHR14237:SF19">
    <property type="entry name" value="MITOCHONDRIAL AMIDOXIME REDUCING COMPONENT 1"/>
    <property type="match status" value="1"/>
</dbReference>
<keyword evidence="1" id="KW-0812">Transmembrane</keyword>
<keyword evidence="1" id="KW-1133">Transmembrane helix</keyword>
<organism evidence="3">
    <name type="scientific">Xenopsylla cheopis</name>
    <name type="common">Oriental rat flea</name>
    <name type="synonym">Pulex cheopis</name>
    <dbReference type="NCBI Taxonomy" id="163159"/>
    <lineage>
        <taxon>Eukaryota</taxon>
        <taxon>Metazoa</taxon>
        <taxon>Ecdysozoa</taxon>
        <taxon>Arthropoda</taxon>
        <taxon>Hexapoda</taxon>
        <taxon>Insecta</taxon>
        <taxon>Pterygota</taxon>
        <taxon>Neoptera</taxon>
        <taxon>Endopterygota</taxon>
        <taxon>Siphonaptera</taxon>
        <taxon>Pulicidae</taxon>
        <taxon>Xenopsyllinae</taxon>
        <taxon>Xenopsylla</taxon>
    </lineage>
</organism>
<dbReference type="AlphaFoldDB" id="A0A6M2DQK9"/>
<protein>
    <submittedName>
        <fullName evidence="3">Putative mitochondrial amidoxime reducing component 2</fullName>
    </submittedName>
</protein>